<feature type="region of interest" description="Disordered" evidence="1">
    <location>
        <begin position="63"/>
        <end position="83"/>
    </location>
</feature>
<gene>
    <name evidence="2" type="ORF">AVEN_196787_1</name>
</gene>
<sequence>MWRASHPFKLVFAPIVSTDDESVRSVRLHSKVHETLSITEPGYQERMGINPTEQYPAVLEESSKNIPAKDEFDLDGEETEYSDQKINFETDVEYNPIHEEYSDSN</sequence>
<organism evidence="2 3">
    <name type="scientific">Araneus ventricosus</name>
    <name type="common">Orbweaver spider</name>
    <name type="synonym">Epeira ventricosa</name>
    <dbReference type="NCBI Taxonomy" id="182803"/>
    <lineage>
        <taxon>Eukaryota</taxon>
        <taxon>Metazoa</taxon>
        <taxon>Ecdysozoa</taxon>
        <taxon>Arthropoda</taxon>
        <taxon>Chelicerata</taxon>
        <taxon>Arachnida</taxon>
        <taxon>Araneae</taxon>
        <taxon>Araneomorphae</taxon>
        <taxon>Entelegynae</taxon>
        <taxon>Araneoidea</taxon>
        <taxon>Araneidae</taxon>
        <taxon>Araneus</taxon>
    </lineage>
</organism>
<dbReference type="Proteomes" id="UP000499080">
    <property type="component" value="Unassembled WGS sequence"/>
</dbReference>
<protein>
    <submittedName>
        <fullName evidence="2">Uncharacterized protein</fullName>
    </submittedName>
</protein>
<evidence type="ECO:0000256" key="1">
    <source>
        <dbReference type="SAM" id="MobiDB-lite"/>
    </source>
</evidence>
<proteinExistence type="predicted"/>
<dbReference type="AlphaFoldDB" id="A0A4Y2LBG1"/>
<accession>A0A4Y2LBG1</accession>
<feature type="compositionally biased region" description="Acidic residues" evidence="1">
    <location>
        <begin position="72"/>
        <end position="81"/>
    </location>
</feature>
<reference evidence="2 3" key="1">
    <citation type="journal article" date="2019" name="Sci. Rep.">
        <title>Orb-weaving spider Araneus ventricosus genome elucidates the spidroin gene catalogue.</title>
        <authorList>
            <person name="Kono N."/>
            <person name="Nakamura H."/>
            <person name="Ohtoshi R."/>
            <person name="Moran D.A.P."/>
            <person name="Shinohara A."/>
            <person name="Yoshida Y."/>
            <person name="Fujiwara M."/>
            <person name="Mori M."/>
            <person name="Tomita M."/>
            <person name="Arakawa K."/>
        </authorList>
    </citation>
    <scope>NUCLEOTIDE SEQUENCE [LARGE SCALE GENOMIC DNA]</scope>
</reference>
<name>A0A4Y2LBG1_ARAVE</name>
<evidence type="ECO:0000313" key="3">
    <source>
        <dbReference type="Proteomes" id="UP000499080"/>
    </source>
</evidence>
<comment type="caution">
    <text evidence="2">The sequence shown here is derived from an EMBL/GenBank/DDBJ whole genome shotgun (WGS) entry which is preliminary data.</text>
</comment>
<evidence type="ECO:0000313" key="2">
    <source>
        <dbReference type="EMBL" id="GBN11157.1"/>
    </source>
</evidence>
<keyword evidence="3" id="KW-1185">Reference proteome</keyword>
<dbReference type="EMBL" id="BGPR01005544">
    <property type="protein sequence ID" value="GBN11157.1"/>
    <property type="molecule type" value="Genomic_DNA"/>
</dbReference>